<accession>A0A9X2NVP8</accession>
<evidence type="ECO:0008006" key="3">
    <source>
        <dbReference type="Google" id="ProtNLM"/>
    </source>
</evidence>
<reference evidence="1" key="1">
    <citation type="journal article" date="2022" name="Arch. Microbiol.">
        <title>Bacteroides muris sp. nov. isolated from the cecum of wild-derived house mice.</title>
        <authorList>
            <person name="Fokt H."/>
            <person name="Unni R."/>
            <person name="Repnik U."/>
            <person name="Schmitz R.A."/>
            <person name="Bramkamp M."/>
            <person name="Baines J.F."/>
            <person name="Unterweger D."/>
        </authorList>
    </citation>
    <scope>NUCLEOTIDE SEQUENCE</scope>
    <source>
        <strain evidence="1">KH569_7</strain>
    </source>
</reference>
<organism evidence="1 2">
    <name type="scientific">Bacteroides muris</name>
    <name type="common">ex Fokt et al. 2023</name>
    <dbReference type="NCBI Taxonomy" id="2937417"/>
    <lineage>
        <taxon>Bacteria</taxon>
        <taxon>Pseudomonadati</taxon>
        <taxon>Bacteroidota</taxon>
        <taxon>Bacteroidia</taxon>
        <taxon>Bacteroidales</taxon>
        <taxon>Bacteroidaceae</taxon>
        <taxon>Bacteroides</taxon>
    </lineage>
</organism>
<comment type="caution">
    <text evidence="1">The sequence shown here is derived from an EMBL/GenBank/DDBJ whole genome shotgun (WGS) entry which is preliminary data.</text>
</comment>
<reference evidence="1" key="2">
    <citation type="submission" date="2022-04" db="EMBL/GenBank/DDBJ databases">
        <authorList>
            <person name="Fokt H."/>
            <person name="Baines J."/>
        </authorList>
    </citation>
    <scope>NUCLEOTIDE SEQUENCE</scope>
    <source>
        <strain evidence="1">KH569_7</strain>
    </source>
</reference>
<dbReference type="AlphaFoldDB" id="A0A9X2NVP8"/>
<gene>
    <name evidence="1" type="ORF">M1B78_03035</name>
</gene>
<dbReference type="Gene3D" id="3.40.50.2000">
    <property type="entry name" value="Glycogen Phosphorylase B"/>
    <property type="match status" value="1"/>
</dbReference>
<dbReference type="Proteomes" id="UP001143810">
    <property type="component" value="Unassembled WGS sequence"/>
</dbReference>
<dbReference type="RefSeq" id="WP_257939852.1">
    <property type="nucleotide sequence ID" value="NZ_JAMZEE010000004.1"/>
</dbReference>
<name>A0A9X2NVP8_9BACE</name>
<evidence type="ECO:0000313" key="1">
    <source>
        <dbReference type="EMBL" id="MCR6507171.1"/>
    </source>
</evidence>
<dbReference type="SUPFAM" id="SSF53756">
    <property type="entry name" value="UDP-Glycosyltransferase/glycogen phosphorylase"/>
    <property type="match status" value="1"/>
</dbReference>
<evidence type="ECO:0000313" key="2">
    <source>
        <dbReference type="Proteomes" id="UP001143810"/>
    </source>
</evidence>
<protein>
    <recommendedName>
        <fullName evidence="3">Glycosyltransferase WbuB</fullName>
    </recommendedName>
</protein>
<dbReference type="EMBL" id="JAMZEE010000004">
    <property type="protein sequence ID" value="MCR6507171.1"/>
    <property type="molecule type" value="Genomic_DNA"/>
</dbReference>
<proteinExistence type="predicted"/>
<sequence>MSSKRVWVVSEIYYPVKTSTGYYMTEIAEYLAARAMDVHVLCTGSVYNNGEKRSRLNEESRNGVKVHRVYVPNIDKNNFVKRTLRLSLSSLLLFGKILKLVRNGDEVLVVTNPAFLILMMPLVAWIKGVSYKILVHDIFPENLVAIKRLSSSSFIYRSLKRVFDAAYSKAVLCISIGRDMSEVLKKK</sequence>